<evidence type="ECO:0000256" key="2">
    <source>
        <dbReference type="ARBA" id="ARBA00022679"/>
    </source>
</evidence>
<evidence type="ECO:0000313" key="6">
    <source>
        <dbReference type="Proteomes" id="UP000199473"/>
    </source>
</evidence>
<keyword evidence="6" id="KW-1185">Reference proteome</keyword>
<evidence type="ECO:0000313" key="5">
    <source>
        <dbReference type="EMBL" id="SFL12932.1"/>
    </source>
</evidence>
<protein>
    <submittedName>
        <fullName evidence="5">3-keto-5-aminohexanoate cleavage enzyme</fullName>
    </submittedName>
</protein>
<dbReference type="PANTHER" id="PTHR37418">
    <property type="entry name" value="3-KETO-5-AMINOHEXANOATE CLEAVAGE ENZYME-RELATED"/>
    <property type="match status" value="1"/>
</dbReference>
<reference evidence="5 6" key="1">
    <citation type="submission" date="2016-10" db="EMBL/GenBank/DDBJ databases">
        <authorList>
            <person name="de Groot N.N."/>
        </authorList>
    </citation>
    <scope>NUCLEOTIDE SEQUENCE [LARGE SCALE GENOMIC DNA]</scope>
    <source>
        <strain evidence="5 6">DSM 19981</strain>
    </source>
</reference>
<dbReference type="Gene3D" id="3.20.20.70">
    <property type="entry name" value="Aldolase class I"/>
    <property type="match status" value="1"/>
</dbReference>
<dbReference type="Pfam" id="PF05853">
    <property type="entry name" value="BKACE"/>
    <property type="match status" value="1"/>
</dbReference>
<name>A0A1I4F4M3_9PROT</name>
<dbReference type="AlphaFoldDB" id="A0A1I4F4M3"/>
<evidence type="ECO:0000256" key="1">
    <source>
        <dbReference type="ARBA" id="ARBA00001947"/>
    </source>
</evidence>
<dbReference type="GO" id="GO:0046872">
    <property type="term" value="F:metal ion binding"/>
    <property type="evidence" value="ECO:0007669"/>
    <property type="project" value="UniProtKB-KW"/>
</dbReference>
<dbReference type="GO" id="GO:0043720">
    <property type="term" value="F:3-keto-5-aminohexanoate cleavage activity"/>
    <property type="evidence" value="ECO:0007669"/>
    <property type="project" value="InterPro"/>
</dbReference>
<gene>
    <name evidence="5" type="ORF">SAMN02745775_12310</name>
</gene>
<dbReference type="STRING" id="1123062.SAMN02745775_12310"/>
<dbReference type="InterPro" id="IPR013785">
    <property type="entry name" value="Aldolase_TIM"/>
</dbReference>
<proteinExistence type="predicted"/>
<evidence type="ECO:0000256" key="3">
    <source>
        <dbReference type="ARBA" id="ARBA00022723"/>
    </source>
</evidence>
<dbReference type="EMBL" id="FOSQ01000023">
    <property type="protein sequence ID" value="SFL12932.1"/>
    <property type="molecule type" value="Genomic_DNA"/>
</dbReference>
<dbReference type="PANTHER" id="PTHR37418:SF2">
    <property type="entry name" value="3-KETO-5-AMINOHEXANOATE CLEAVAGE ENZYME"/>
    <property type="match status" value="1"/>
</dbReference>
<evidence type="ECO:0000256" key="4">
    <source>
        <dbReference type="ARBA" id="ARBA00022833"/>
    </source>
</evidence>
<dbReference type="InterPro" id="IPR008567">
    <property type="entry name" value="BKACE"/>
</dbReference>
<accession>A0A1I4F4M3</accession>
<keyword evidence="2" id="KW-0808">Transferase</keyword>
<comment type="cofactor">
    <cofactor evidence="1">
        <name>Zn(2+)</name>
        <dbReference type="ChEBI" id="CHEBI:29105"/>
    </cofactor>
</comment>
<organism evidence="5 6">
    <name type="scientific">Falsiroseomonas stagni DSM 19981</name>
    <dbReference type="NCBI Taxonomy" id="1123062"/>
    <lineage>
        <taxon>Bacteria</taxon>
        <taxon>Pseudomonadati</taxon>
        <taxon>Pseudomonadota</taxon>
        <taxon>Alphaproteobacteria</taxon>
        <taxon>Acetobacterales</taxon>
        <taxon>Roseomonadaceae</taxon>
        <taxon>Falsiroseomonas</taxon>
    </lineage>
</organism>
<keyword evidence="3" id="KW-0479">Metal-binding</keyword>
<dbReference type="Proteomes" id="UP000199473">
    <property type="component" value="Unassembled WGS sequence"/>
</dbReference>
<keyword evidence="4" id="KW-0862">Zinc</keyword>
<sequence length="67" mass="7059">MTDPVIIAVAITGSVPRKKDNPALPVTVAEQIESTHAAYEAGATLVHVHVRNDDETTSSDPGKFAAF</sequence>